<name>A0A8J3GRF9_9MICO</name>
<evidence type="ECO:0000313" key="1">
    <source>
        <dbReference type="EMBL" id="GHF18282.1"/>
    </source>
</evidence>
<dbReference type="Proteomes" id="UP000617531">
    <property type="component" value="Unassembled WGS sequence"/>
</dbReference>
<comment type="caution">
    <text evidence="1">The sequence shown here is derived from an EMBL/GenBank/DDBJ whole genome shotgun (WGS) entry which is preliminary data.</text>
</comment>
<sequence length="152" mass="17251">MEPVTPRIADILDPWLTAYAAERSGRRRDRILAVRVRAAQCLEAESDRIATDPERRMIEIERAFGTLDPVGRSIARDGLPTLLLLLTTEKWMPADPHDRRAQLQVLGALGRWMASPRSGWYGSYCDVLTLQVEVDRLRALDRETAVRERQAG</sequence>
<protein>
    <submittedName>
        <fullName evidence="1">Uncharacterized protein</fullName>
    </submittedName>
</protein>
<accession>A0A8J3GRF9</accession>
<reference evidence="1" key="2">
    <citation type="submission" date="2020-09" db="EMBL/GenBank/DDBJ databases">
        <authorList>
            <person name="Sun Q."/>
            <person name="Zhou Y."/>
        </authorList>
    </citation>
    <scope>NUCLEOTIDE SEQUENCE</scope>
    <source>
        <strain evidence="1">CGMCC 1.16548</strain>
    </source>
</reference>
<dbReference type="RefSeq" id="WP_191283246.1">
    <property type="nucleotide sequence ID" value="NZ_BNAI01000003.1"/>
</dbReference>
<evidence type="ECO:0000313" key="2">
    <source>
        <dbReference type="Proteomes" id="UP000617531"/>
    </source>
</evidence>
<keyword evidence="2" id="KW-1185">Reference proteome</keyword>
<reference evidence="1" key="1">
    <citation type="journal article" date="2014" name="Int. J. Syst. Evol. Microbiol.">
        <title>Complete genome sequence of Corynebacterium casei LMG S-19264T (=DSM 44701T), isolated from a smear-ripened cheese.</title>
        <authorList>
            <consortium name="US DOE Joint Genome Institute (JGI-PGF)"/>
            <person name="Walter F."/>
            <person name="Albersmeier A."/>
            <person name="Kalinowski J."/>
            <person name="Ruckert C."/>
        </authorList>
    </citation>
    <scope>NUCLEOTIDE SEQUENCE</scope>
    <source>
        <strain evidence="1">CGMCC 1.16548</strain>
    </source>
</reference>
<gene>
    <name evidence="1" type="ORF">GCM10011600_19020</name>
</gene>
<dbReference type="EMBL" id="BNAI01000003">
    <property type="protein sequence ID" value="GHF18282.1"/>
    <property type="molecule type" value="Genomic_DNA"/>
</dbReference>
<organism evidence="1 2">
    <name type="scientific">Pseudolysinimonas yzui</name>
    <dbReference type="NCBI Taxonomy" id="2708254"/>
    <lineage>
        <taxon>Bacteria</taxon>
        <taxon>Bacillati</taxon>
        <taxon>Actinomycetota</taxon>
        <taxon>Actinomycetes</taxon>
        <taxon>Micrococcales</taxon>
        <taxon>Microbacteriaceae</taxon>
        <taxon>Pseudolysinimonas</taxon>
    </lineage>
</organism>
<proteinExistence type="predicted"/>
<dbReference type="AlphaFoldDB" id="A0A8J3GRF9"/>